<dbReference type="GO" id="GO:0005829">
    <property type="term" value="C:cytosol"/>
    <property type="evidence" value="ECO:0007669"/>
    <property type="project" value="TreeGrafter"/>
</dbReference>
<reference evidence="5 6" key="1">
    <citation type="submission" date="2017-05" db="EMBL/GenBank/DDBJ databases">
        <title>Bifidobacterium vansinderenii sp. nov.</title>
        <authorList>
            <person name="Lugli G.A."/>
            <person name="Duranti S."/>
            <person name="Mangifesta M."/>
        </authorList>
    </citation>
    <scope>NUCLEOTIDE SEQUENCE [LARGE SCALE GENOMIC DNA]</scope>
    <source>
        <strain evidence="5 6">Tam10B</strain>
    </source>
</reference>
<dbReference type="SUPFAM" id="SSF47413">
    <property type="entry name" value="lambda repressor-like DNA-binding domains"/>
    <property type="match status" value="1"/>
</dbReference>
<dbReference type="InterPro" id="IPR001387">
    <property type="entry name" value="Cro/C1-type_HTH"/>
</dbReference>
<keyword evidence="2 5" id="KW-0238">DNA-binding</keyword>
<proteinExistence type="predicted"/>
<dbReference type="Proteomes" id="UP000215433">
    <property type="component" value="Unassembled WGS sequence"/>
</dbReference>
<gene>
    <name evidence="5" type="ORF">Tam10B_1339</name>
</gene>
<name>A0A229VXW8_9BIFI</name>
<keyword evidence="3" id="KW-0804">Transcription</keyword>
<sequence>MTPHESAMQRRRELGQAIVRLRKGRKLSQERLALNAGIDRSYMGRVERGERSVSLDKLWAICDALHISLAELAIEAETVHLGQDPRD</sequence>
<dbReference type="InterPro" id="IPR050807">
    <property type="entry name" value="TransReg_Diox_bact_type"/>
</dbReference>
<dbReference type="SMART" id="SM00530">
    <property type="entry name" value="HTH_XRE"/>
    <property type="match status" value="1"/>
</dbReference>
<dbReference type="GO" id="GO:0003700">
    <property type="term" value="F:DNA-binding transcription factor activity"/>
    <property type="evidence" value="ECO:0007669"/>
    <property type="project" value="TreeGrafter"/>
</dbReference>
<dbReference type="CDD" id="cd00093">
    <property type="entry name" value="HTH_XRE"/>
    <property type="match status" value="1"/>
</dbReference>
<dbReference type="EMBL" id="NEWD01000016">
    <property type="protein sequence ID" value="OXN00469.1"/>
    <property type="molecule type" value="Genomic_DNA"/>
</dbReference>
<evidence type="ECO:0000256" key="3">
    <source>
        <dbReference type="ARBA" id="ARBA00023163"/>
    </source>
</evidence>
<protein>
    <submittedName>
        <fullName evidence="5">DNA-binding protein</fullName>
    </submittedName>
</protein>
<keyword evidence="1" id="KW-0805">Transcription regulation</keyword>
<dbReference type="PANTHER" id="PTHR46797">
    <property type="entry name" value="HTH-TYPE TRANSCRIPTIONAL REGULATOR"/>
    <property type="match status" value="1"/>
</dbReference>
<dbReference type="GO" id="GO:0003677">
    <property type="term" value="F:DNA binding"/>
    <property type="evidence" value="ECO:0007669"/>
    <property type="project" value="UniProtKB-KW"/>
</dbReference>
<comment type="caution">
    <text evidence="5">The sequence shown here is derived from an EMBL/GenBank/DDBJ whole genome shotgun (WGS) entry which is preliminary data.</text>
</comment>
<keyword evidence="6" id="KW-1185">Reference proteome</keyword>
<dbReference type="InterPro" id="IPR010982">
    <property type="entry name" value="Lambda_DNA-bd_dom_sf"/>
</dbReference>
<dbReference type="RefSeq" id="WP_233133629.1">
    <property type="nucleotide sequence ID" value="NZ_NEWD01000016.1"/>
</dbReference>
<evidence type="ECO:0000313" key="5">
    <source>
        <dbReference type="EMBL" id="OXN00469.1"/>
    </source>
</evidence>
<evidence type="ECO:0000256" key="2">
    <source>
        <dbReference type="ARBA" id="ARBA00023125"/>
    </source>
</evidence>
<dbReference type="AlphaFoldDB" id="A0A229VXW8"/>
<accession>A0A229VXW8</accession>
<dbReference type="PROSITE" id="PS50943">
    <property type="entry name" value="HTH_CROC1"/>
    <property type="match status" value="1"/>
</dbReference>
<feature type="domain" description="HTH cro/C1-type" evidence="4">
    <location>
        <begin position="18"/>
        <end position="72"/>
    </location>
</feature>
<dbReference type="Gene3D" id="1.10.260.40">
    <property type="entry name" value="lambda repressor-like DNA-binding domains"/>
    <property type="match status" value="1"/>
</dbReference>
<evidence type="ECO:0000259" key="4">
    <source>
        <dbReference type="PROSITE" id="PS50943"/>
    </source>
</evidence>
<evidence type="ECO:0000256" key="1">
    <source>
        <dbReference type="ARBA" id="ARBA00023015"/>
    </source>
</evidence>
<dbReference type="Pfam" id="PF01381">
    <property type="entry name" value="HTH_3"/>
    <property type="match status" value="1"/>
</dbReference>
<evidence type="ECO:0000313" key="6">
    <source>
        <dbReference type="Proteomes" id="UP000215433"/>
    </source>
</evidence>
<dbReference type="PANTHER" id="PTHR46797:SF23">
    <property type="entry name" value="HTH-TYPE TRANSCRIPTIONAL REGULATOR SUTR"/>
    <property type="match status" value="1"/>
</dbReference>
<organism evidence="5 6">
    <name type="scientific">Bifidobacterium vansinderenii</name>
    <dbReference type="NCBI Taxonomy" id="1984871"/>
    <lineage>
        <taxon>Bacteria</taxon>
        <taxon>Bacillati</taxon>
        <taxon>Actinomycetota</taxon>
        <taxon>Actinomycetes</taxon>
        <taxon>Bifidobacteriales</taxon>
        <taxon>Bifidobacteriaceae</taxon>
        <taxon>Bifidobacterium</taxon>
    </lineage>
</organism>